<dbReference type="InterPro" id="IPR038213">
    <property type="entry name" value="IFI6/IFI27-like_sf"/>
</dbReference>
<dbReference type="GeneID" id="87958101"/>
<dbReference type="RefSeq" id="XP_062793728.1">
    <property type="nucleotide sequence ID" value="XM_062937677.1"/>
</dbReference>
<reference evidence="1 2" key="1">
    <citation type="submission" date="2024-01" db="EMBL/GenBank/DDBJ databases">
        <title>Comparative genomics of Cryptococcus and Kwoniella reveals pathogenesis evolution and contrasting modes of karyotype evolution via chromosome fusion or intercentromeric recombination.</title>
        <authorList>
            <person name="Coelho M.A."/>
            <person name="David-Palma M."/>
            <person name="Shea T."/>
            <person name="Bowers K."/>
            <person name="McGinley-Smith S."/>
            <person name="Mohammad A.W."/>
            <person name="Gnirke A."/>
            <person name="Yurkov A.M."/>
            <person name="Nowrousian M."/>
            <person name="Sun S."/>
            <person name="Cuomo C.A."/>
            <person name="Heitman J."/>
        </authorList>
    </citation>
    <scope>NUCLEOTIDE SEQUENCE [LARGE SCALE GENOMIC DNA]</scope>
    <source>
        <strain evidence="1">CBS 11374</strain>
    </source>
</reference>
<protein>
    <submittedName>
        <fullName evidence="1">Uncharacterized protein</fullName>
    </submittedName>
</protein>
<dbReference type="Proteomes" id="UP001329825">
    <property type="component" value="Chromosome 8"/>
</dbReference>
<keyword evidence="2" id="KW-1185">Reference proteome</keyword>
<name>A0ABZ1D6P3_9TREE</name>
<evidence type="ECO:0000313" key="2">
    <source>
        <dbReference type="Proteomes" id="UP001329825"/>
    </source>
</evidence>
<dbReference type="EMBL" id="CP141888">
    <property type="protein sequence ID" value="WRT68989.1"/>
    <property type="molecule type" value="Genomic_DNA"/>
</dbReference>
<evidence type="ECO:0000313" key="1">
    <source>
        <dbReference type="EMBL" id="WRT68989.1"/>
    </source>
</evidence>
<accession>A0ABZ1D6P3</accession>
<organism evidence="1 2">
    <name type="scientific">Kwoniella shivajii</name>
    <dbReference type="NCBI Taxonomy" id="564305"/>
    <lineage>
        <taxon>Eukaryota</taxon>
        <taxon>Fungi</taxon>
        <taxon>Dikarya</taxon>
        <taxon>Basidiomycota</taxon>
        <taxon>Agaricomycotina</taxon>
        <taxon>Tremellomycetes</taxon>
        <taxon>Tremellales</taxon>
        <taxon>Cryptococcaceae</taxon>
        <taxon>Kwoniella</taxon>
    </lineage>
</organism>
<dbReference type="Gene3D" id="6.10.110.10">
    <property type="match status" value="1"/>
</dbReference>
<proteinExistence type="predicted"/>
<gene>
    <name evidence="1" type="ORF">IL334_005971</name>
</gene>
<sequence>MSIISETEDKIVSIDYDSLPHQVKAQFEGYKSQCEEVSEDFYSMKWEDIPTIIKNYIKEHPYETAFHVVNGVAFFAPGGIWGPALRGLGFTKLGPAAGTAASFTQSYLHPIISKSGFAICQSAKMGGEFGMTMLNAVFGFGSAIAEGSSWLGKWIKEGKLEVDDQIRSEYEELSEYISTEL</sequence>